<evidence type="ECO:0000313" key="1">
    <source>
        <dbReference type="EMBL" id="MEQ2218383.1"/>
    </source>
</evidence>
<gene>
    <name evidence="1" type="ORF">XENOCAPTIV_002427</name>
</gene>
<reference evidence="1 2" key="1">
    <citation type="submission" date="2021-06" db="EMBL/GenBank/DDBJ databases">
        <authorList>
            <person name="Palmer J.M."/>
        </authorList>
    </citation>
    <scope>NUCLEOTIDE SEQUENCE [LARGE SCALE GENOMIC DNA]</scope>
    <source>
        <strain evidence="1 2">XC_2019</strain>
        <tissue evidence="1">Muscle</tissue>
    </source>
</reference>
<name>A0ABV0SF77_9TELE</name>
<dbReference type="Proteomes" id="UP001434883">
    <property type="component" value="Unassembled WGS sequence"/>
</dbReference>
<organism evidence="1 2">
    <name type="scientific">Xenoophorus captivus</name>
    <dbReference type="NCBI Taxonomy" id="1517983"/>
    <lineage>
        <taxon>Eukaryota</taxon>
        <taxon>Metazoa</taxon>
        <taxon>Chordata</taxon>
        <taxon>Craniata</taxon>
        <taxon>Vertebrata</taxon>
        <taxon>Euteleostomi</taxon>
        <taxon>Actinopterygii</taxon>
        <taxon>Neopterygii</taxon>
        <taxon>Teleostei</taxon>
        <taxon>Neoteleostei</taxon>
        <taxon>Acanthomorphata</taxon>
        <taxon>Ovalentaria</taxon>
        <taxon>Atherinomorphae</taxon>
        <taxon>Cyprinodontiformes</taxon>
        <taxon>Goodeidae</taxon>
        <taxon>Xenoophorus</taxon>
    </lineage>
</organism>
<protein>
    <submittedName>
        <fullName evidence="1">Uncharacterized protein</fullName>
    </submittedName>
</protein>
<dbReference type="EMBL" id="JAHRIN010076865">
    <property type="protein sequence ID" value="MEQ2218383.1"/>
    <property type="molecule type" value="Genomic_DNA"/>
</dbReference>
<sequence>MVDICSSGFMCEKPESLFFSVRCEAPLSSQPITAAQVFMMSAVARCVLYDLISGQFRRKFCVLCSRRVIFIQPVSADLKTANSSFSVVLQPVKSLRASRCVCKAHFFQLLTLSYSF</sequence>
<accession>A0ABV0SF77</accession>
<proteinExistence type="predicted"/>
<comment type="caution">
    <text evidence="1">The sequence shown here is derived from an EMBL/GenBank/DDBJ whole genome shotgun (WGS) entry which is preliminary data.</text>
</comment>
<evidence type="ECO:0000313" key="2">
    <source>
        <dbReference type="Proteomes" id="UP001434883"/>
    </source>
</evidence>
<keyword evidence="2" id="KW-1185">Reference proteome</keyword>